<organism evidence="3 4">
    <name type="scientific">Symbiochloris irregularis</name>
    <dbReference type="NCBI Taxonomy" id="706552"/>
    <lineage>
        <taxon>Eukaryota</taxon>
        <taxon>Viridiplantae</taxon>
        <taxon>Chlorophyta</taxon>
        <taxon>core chlorophytes</taxon>
        <taxon>Trebouxiophyceae</taxon>
        <taxon>Trebouxiales</taxon>
        <taxon>Trebouxiaceae</taxon>
        <taxon>Symbiochloris</taxon>
    </lineage>
</organism>
<evidence type="ECO:0000313" key="4">
    <source>
        <dbReference type="Proteomes" id="UP001465755"/>
    </source>
</evidence>
<evidence type="ECO:0000313" key="3">
    <source>
        <dbReference type="EMBL" id="KAK9794010.1"/>
    </source>
</evidence>
<accession>A0AAW1NPB5</accession>
<sequence length="726" mass="76029">MPAGPHQVSASQSRPGLVSKKQRRRGLNGVMNTPTASPGAPPTETWDYSQVSSSLRPTSDASNGESTVIASGIKAAAPVGKLSAPPAESDPSQLWRHINECLDGLCGKTVVEQLLEKGHSELLAQRACLEVFHSRKHVDLEATEQWIRTQGKATPNLDELIKPEERGRYQDIALAVAKKAMKLLKASGAGGKDGVNRGVGKGEGLSPQVLLQALPPQVWNSLQDSAGEVLQAMASAVDKAMDQPGIATCVDAPPLPHLSAAGEAGESGGSVTCIAMPVPLGMEASPANGTEASSPRAGAASIRLPFIPPPPSSDPQLAASAAASQAPPTTASTPEEQMADLQSYKAWAEAKIALLIQRMREGERQRREEATRVAAEATSLKKDKEALEIRMAEYGAGLVKLKEASFQDAASRREGQRALQAAHAELKGAALREQEVAAQAEQALAALKVERRKLQAAEKQLKGAAESRAEAIAAAAASSEELAVSRVELERFKRLSEDRAGLVVQAENAAVETSQQCDAQVTLLKEEVEQLKLQVGDLTQALEAARASASEADAAAAQAAAEAAQLQSQLLAAQQVVAESVARGEHARSESQSSDGRSGCYDHWTGSSLFATDSHHSQMTSSSGPFALFTGAFGAFPAAAPSYTAASPSFAAASSQRSSPASHHGDLPVWSHGDTNVWGNGGAKLERSGADANWAAAGSAEQYNAGQYNHLLAQLPRQLSDVHLSH</sequence>
<feature type="region of interest" description="Disordered" evidence="2">
    <location>
        <begin position="1"/>
        <end position="65"/>
    </location>
</feature>
<dbReference type="Proteomes" id="UP001465755">
    <property type="component" value="Unassembled WGS sequence"/>
</dbReference>
<proteinExistence type="predicted"/>
<feature type="compositionally biased region" description="Polar residues" evidence="2">
    <location>
        <begin position="46"/>
        <end position="65"/>
    </location>
</feature>
<protein>
    <submittedName>
        <fullName evidence="3">Uncharacterized protein</fullName>
    </submittedName>
</protein>
<feature type="coiled-coil region" evidence="1">
    <location>
        <begin position="430"/>
        <end position="474"/>
    </location>
</feature>
<evidence type="ECO:0000256" key="1">
    <source>
        <dbReference type="SAM" id="Coils"/>
    </source>
</evidence>
<evidence type="ECO:0000256" key="2">
    <source>
        <dbReference type="SAM" id="MobiDB-lite"/>
    </source>
</evidence>
<keyword evidence="4" id="KW-1185">Reference proteome</keyword>
<feature type="coiled-coil region" evidence="1">
    <location>
        <begin position="514"/>
        <end position="576"/>
    </location>
</feature>
<feature type="region of interest" description="Disordered" evidence="2">
    <location>
        <begin position="285"/>
        <end position="337"/>
    </location>
</feature>
<name>A0AAW1NPB5_9CHLO</name>
<feature type="compositionally biased region" description="Low complexity" evidence="2">
    <location>
        <begin position="314"/>
        <end position="334"/>
    </location>
</feature>
<dbReference type="AlphaFoldDB" id="A0AAW1NPB5"/>
<gene>
    <name evidence="3" type="ORF">WJX73_009139</name>
</gene>
<dbReference type="EMBL" id="JALJOQ010000145">
    <property type="protein sequence ID" value="KAK9794010.1"/>
    <property type="molecule type" value="Genomic_DNA"/>
</dbReference>
<keyword evidence="1" id="KW-0175">Coiled coil</keyword>
<comment type="caution">
    <text evidence="3">The sequence shown here is derived from an EMBL/GenBank/DDBJ whole genome shotgun (WGS) entry which is preliminary data.</text>
</comment>
<reference evidence="3 4" key="1">
    <citation type="journal article" date="2024" name="Nat. Commun.">
        <title>Phylogenomics reveals the evolutionary origins of lichenization in chlorophyte algae.</title>
        <authorList>
            <person name="Puginier C."/>
            <person name="Libourel C."/>
            <person name="Otte J."/>
            <person name="Skaloud P."/>
            <person name="Haon M."/>
            <person name="Grisel S."/>
            <person name="Petersen M."/>
            <person name="Berrin J.G."/>
            <person name="Delaux P.M."/>
            <person name="Dal Grande F."/>
            <person name="Keller J."/>
        </authorList>
    </citation>
    <scope>NUCLEOTIDE SEQUENCE [LARGE SCALE GENOMIC DNA]</scope>
    <source>
        <strain evidence="3 4">SAG 2036</strain>
    </source>
</reference>